<keyword evidence="2 9" id="KW-0813">Transport</keyword>
<dbReference type="NCBIfam" id="NF001854">
    <property type="entry name" value="PRK00575.1"/>
    <property type="match status" value="1"/>
</dbReference>
<comment type="subunit">
    <text evidence="9">The Tat system comprises two distinct complexes: a TatABC complex, containing multiple copies of TatA, TatB and TatC subunits, and a separate TatA complex, containing only TatA subunits. Substrates initially bind to the TatABC complex, which probably triggers association of the separate TatA complex to form the active translocon.</text>
</comment>
<reference evidence="11 12" key="1">
    <citation type="submission" date="2021-05" db="EMBL/GenBank/DDBJ databases">
        <title>Complete genome of Nocardioides aquaticus KCTC 9944T isolated from meromictic and hypersaline Ekho Lake, Antarctica.</title>
        <authorList>
            <person name="Hwang K."/>
            <person name="Kim K.M."/>
            <person name="Choe H."/>
        </authorList>
    </citation>
    <scope>NUCLEOTIDE SEQUENCE [LARGE SCALE GENOMIC DNA]</scope>
    <source>
        <strain evidence="11 12">KCTC 9944</strain>
    </source>
</reference>
<dbReference type="Proteomes" id="UP000679307">
    <property type="component" value="Chromosome"/>
</dbReference>
<comment type="function">
    <text evidence="9">Part of the twin-arginine translocation (Tat) system that transports large folded proteins containing a characteristic twin-arginine motif in their signal peptide across membranes. TatA could form the protein-conducting channel of the Tat system.</text>
</comment>
<feature type="region of interest" description="Disordered" evidence="10">
    <location>
        <begin position="52"/>
        <end position="103"/>
    </location>
</feature>
<gene>
    <name evidence="9 11" type="primary">tatA</name>
    <name evidence="11" type="ORF">ENKNEFLB_02396</name>
</gene>
<dbReference type="NCBIfam" id="TIGR01411">
    <property type="entry name" value="tatAE"/>
    <property type="match status" value="1"/>
</dbReference>
<comment type="similarity">
    <text evidence="9">Belongs to the TatA/E family.</text>
</comment>
<evidence type="ECO:0000256" key="10">
    <source>
        <dbReference type="SAM" id="MobiDB-lite"/>
    </source>
</evidence>
<feature type="transmembrane region" description="Helical" evidence="9">
    <location>
        <begin position="12"/>
        <end position="30"/>
    </location>
</feature>
<keyword evidence="7 9" id="KW-0811">Translocation</keyword>
<protein>
    <recommendedName>
        <fullName evidence="9">Sec-independent protein translocase protein TatA</fullName>
    </recommendedName>
</protein>
<evidence type="ECO:0000313" key="12">
    <source>
        <dbReference type="Proteomes" id="UP000679307"/>
    </source>
</evidence>
<evidence type="ECO:0000256" key="6">
    <source>
        <dbReference type="ARBA" id="ARBA00022989"/>
    </source>
</evidence>
<dbReference type="Gene3D" id="1.20.5.3310">
    <property type="match status" value="1"/>
</dbReference>
<keyword evidence="12" id="KW-1185">Reference proteome</keyword>
<evidence type="ECO:0000256" key="1">
    <source>
        <dbReference type="ARBA" id="ARBA00004162"/>
    </source>
</evidence>
<keyword evidence="5 9" id="KW-0653">Protein transport</keyword>
<comment type="subcellular location">
    <subcellularLocation>
        <location evidence="1 9">Cell membrane</location>
        <topology evidence="1 9">Single-pass membrane protein</topology>
    </subcellularLocation>
</comment>
<keyword evidence="6 9" id="KW-1133">Transmembrane helix</keyword>
<feature type="compositionally biased region" description="Basic and acidic residues" evidence="10">
    <location>
        <begin position="52"/>
        <end position="65"/>
    </location>
</feature>
<dbReference type="InterPro" id="IPR003369">
    <property type="entry name" value="TatA/B/E"/>
</dbReference>
<accession>A0ABX8EI40</accession>
<keyword evidence="8 9" id="KW-0472">Membrane</keyword>
<dbReference type="InterPro" id="IPR006312">
    <property type="entry name" value="TatA/E"/>
</dbReference>
<organism evidence="11 12">
    <name type="scientific">Nocardioides aquaticus</name>
    <dbReference type="NCBI Taxonomy" id="160826"/>
    <lineage>
        <taxon>Bacteria</taxon>
        <taxon>Bacillati</taxon>
        <taxon>Actinomycetota</taxon>
        <taxon>Actinomycetes</taxon>
        <taxon>Propionibacteriales</taxon>
        <taxon>Nocardioidaceae</taxon>
        <taxon>Nocardioides</taxon>
    </lineage>
</organism>
<proteinExistence type="inferred from homology"/>
<dbReference type="HAMAP" id="MF_00236">
    <property type="entry name" value="TatA_E"/>
    <property type="match status" value="1"/>
</dbReference>
<evidence type="ECO:0000256" key="2">
    <source>
        <dbReference type="ARBA" id="ARBA00022448"/>
    </source>
</evidence>
<evidence type="ECO:0000256" key="7">
    <source>
        <dbReference type="ARBA" id="ARBA00023010"/>
    </source>
</evidence>
<evidence type="ECO:0000256" key="5">
    <source>
        <dbReference type="ARBA" id="ARBA00022927"/>
    </source>
</evidence>
<evidence type="ECO:0000256" key="8">
    <source>
        <dbReference type="ARBA" id="ARBA00023136"/>
    </source>
</evidence>
<dbReference type="EMBL" id="CP075371">
    <property type="protein sequence ID" value="QVT80006.1"/>
    <property type="molecule type" value="Genomic_DNA"/>
</dbReference>
<feature type="compositionally biased region" description="Low complexity" evidence="10">
    <location>
        <begin position="85"/>
        <end position="97"/>
    </location>
</feature>
<keyword evidence="3 9" id="KW-1003">Cell membrane</keyword>
<evidence type="ECO:0000256" key="9">
    <source>
        <dbReference type="HAMAP-Rule" id="MF_00236"/>
    </source>
</evidence>
<dbReference type="PANTHER" id="PTHR42982:SF8">
    <property type="entry name" value="SEC-INDEPENDENT PROTEIN TRANSLOCASE PROTEIN TATA"/>
    <property type="match status" value="1"/>
</dbReference>
<dbReference type="RefSeq" id="WP_214055635.1">
    <property type="nucleotide sequence ID" value="NZ_BAAAHS010000218.1"/>
</dbReference>
<dbReference type="Pfam" id="PF02416">
    <property type="entry name" value="TatA_B_E"/>
    <property type="match status" value="1"/>
</dbReference>
<name>A0ABX8EI40_9ACTN</name>
<dbReference type="PANTHER" id="PTHR42982">
    <property type="entry name" value="SEC-INDEPENDENT PROTEIN TRANSLOCASE PROTEIN TATA"/>
    <property type="match status" value="1"/>
</dbReference>
<keyword evidence="4 9" id="KW-0812">Transmembrane</keyword>
<evidence type="ECO:0000256" key="3">
    <source>
        <dbReference type="ARBA" id="ARBA00022475"/>
    </source>
</evidence>
<evidence type="ECO:0000256" key="4">
    <source>
        <dbReference type="ARBA" id="ARBA00022692"/>
    </source>
</evidence>
<evidence type="ECO:0000313" key="11">
    <source>
        <dbReference type="EMBL" id="QVT80006.1"/>
    </source>
</evidence>
<sequence length="103" mass="10809">MSYPMLGMPQGAEWFIILAIVILVFGAAKLPDLARSTGQALKIFKSETKGLIDDDKDKDKAKDTSKPVSSTDGTDVTVAGELPPASGEATTDASTTSTERHPG</sequence>